<dbReference type="AlphaFoldDB" id="A0A6G0XMY1"/>
<gene>
    <name evidence="2" type="ORF">Ae201684_003277</name>
</gene>
<proteinExistence type="predicted"/>
<evidence type="ECO:0000313" key="2">
    <source>
        <dbReference type="EMBL" id="KAF0741597.1"/>
    </source>
</evidence>
<keyword evidence="1" id="KW-0732">Signal</keyword>
<organism evidence="2 3">
    <name type="scientific">Aphanomyces euteiches</name>
    <dbReference type="NCBI Taxonomy" id="100861"/>
    <lineage>
        <taxon>Eukaryota</taxon>
        <taxon>Sar</taxon>
        <taxon>Stramenopiles</taxon>
        <taxon>Oomycota</taxon>
        <taxon>Saprolegniomycetes</taxon>
        <taxon>Saprolegniales</taxon>
        <taxon>Verrucalvaceae</taxon>
        <taxon>Aphanomyces</taxon>
    </lineage>
</organism>
<keyword evidence="3" id="KW-1185">Reference proteome</keyword>
<comment type="caution">
    <text evidence="2">The sequence shown here is derived from an EMBL/GenBank/DDBJ whole genome shotgun (WGS) entry which is preliminary data.</text>
</comment>
<sequence length="392" mass="41018">MKSLLFLPVVALAVTAQTNSTANTTCTSLYSRKSAMYQALVEFFRSDTVPETTAYILDETLSSLPTSWATCIGSLDPSAISTAVSTAFAGQSTCLAAAPTLLPLFETNSSSTIVSPDDSRSSWSSWLNVSDSYFQQLCSPLVASVLPCIDTAVLAPIFTQINASSCCTDMVNGFQTITGLSPESFFTNLLKLGSDQPTCGYAWIKSFTAGVTSWRNISTLTTRIYTALQVPNDQGCAAAKGSSFTSTTGAIVSNLFTSPTVPGSCAKPADSLLTWVRAFPGLTNASWGDVRILDLLEDGKCVNGTTISKTFGREATEVYAELGLRKKDVDAGCFHLANGGLGSCTFSDATTSAWPSSSSGSSSTTPSSAKSASSPLMLSMALAWAIVAVALI</sequence>
<reference evidence="2 3" key="1">
    <citation type="submission" date="2019-07" db="EMBL/GenBank/DDBJ databases">
        <title>Genomics analysis of Aphanomyces spp. identifies a new class of oomycete effector associated with host adaptation.</title>
        <authorList>
            <person name="Gaulin E."/>
        </authorList>
    </citation>
    <scope>NUCLEOTIDE SEQUENCE [LARGE SCALE GENOMIC DNA]</scope>
    <source>
        <strain evidence="2 3">ATCC 201684</strain>
    </source>
</reference>
<dbReference type="VEuPathDB" id="FungiDB:AeMF1_012619"/>
<evidence type="ECO:0000256" key="1">
    <source>
        <dbReference type="SAM" id="SignalP"/>
    </source>
</evidence>
<feature type="chain" id="PRO_5026062021" description="Secreted protein" evidence="1">
    <location>
        <begin position="17"/>
        <end position="392"/>
    </location>
</feature>
<dbReference type="EMBL" id="VJMJ01000036">
    <property type="protein sequence ID" value="KAF0741597.1"/>
    <property type="molecule type" value="Genomic_DNA"/>
</dbReference>
<dbReference type="Proteomes" id="UP000481153">
    <property type="component" value="Unassembled WGS sequence"/>
</dbReference>
<evidence type="ECO:0000313" key="3">
    <source>
        <dbReference type="Proteomes" id="UP000481153"/>
    </source>
</evidence>
<protein>
    <recommendedName>
        <fullName evidence="4">Secreted protein</fullName>
    </recommendedName>
</protein>
<name>A0A6G0XMY1_9STRA</name>
<accession>A0A6G0XMY1</accession>
<feature type="signal peptide" evidence="1">
    <location>
        <begin position="1"/>
        <end position="16"/>
    </location>
</feature>
<evidence type="ECO:0008006" key="4">
    <source>
        <dbReference type="Google" id="ProtNLM"/>
    </source>
</evidence>